<organism evidence="2 3">
    <name type="scientific">[Mycobacterium] burgundiense</name>
    <dbReference type="NCBI Taxonomy" id="3064286"/>
    <lineage>
        <taxon>Bacteria</taxon>
        <taxon>Bacillati</taxon>
        <taxon>Actinomycetota</taxon>
        <taxon>Actinomycetes</taxon>
        <taxon>Mycobacteriales</taxon>
        <taxon>Mycobacteriaceae</taxon>
        <taxon>Mycolicibacterium</taxon>
    </lineage>
</organism>
<dbReference type="Proteomes" id="UP001190465">
    <property type="component" value="Chromosome"/>
</dbReference>
<reference evidence="2 3" key="1">
    <citation type="submission" date="2023-08" db="EMBL/GenBank/DDBJ databases">
        <authorList>
            <person name="Folkvardsen B D."/>
            <person name="Norman A."/>
        </authorList>
    </citation>
    <scope>NUCLEOTIDE SEQUENCE [LARGE SCALE GENOMIC DNA]</scope>
    <source>
        <strain evidence="2 3">Mu0053</strain>
    </source>
</reference>
<evidence type="ECO:0000256" key="1">
    <source>
        <dbReference type="SAM" id="MobiDB-lite"/>
    </source>
</evidence>
<feature type="region of interest" description="Disordered" evidence="1">
    <location>
        <begin position="41"/>
        <end position="68"/>
    </location>
</feature>
<name>A0ABN9NJ48_9MYCO</name>
<sequence>MHTTSDITARSLELFLDYARDAGNWGGTPLVGGNVCGSREDNGNLTQLSAEPSGASRRNDRFTQSPSGVGCGYVQSQVSVLAASDMHRIIGRGRDENSIAHFL</sequence>
<dbReference type="EMBL" id="OY726397">
    <property type="protein sequence ID" value="CAJ1505588.1"/>
    <property type="molecule type" value="Genomic_DNA"/>
</dbReference>
<evidence type="ECO:0000313" key="3">
    <source>
        <dbReference type="Proteomes" id="UP001190465"/>
    </source>
</evidence>
<accession>A0ABN9NJ48</accession>
<dbReference type="RefSeq" id="WP_308478402.1">
    <property type="nucleotide sequence ID" value="NZ_OY726397.1"/>
</dbReference>
<proteinExistence type="predicted"/>
<gene>
    <name evidence="2" type="ORF">MU0053_002973</name>
</gene>
<protein>
    <submittedName>
        <fullName evidence="2">Uncharacterized protein</fullName>
    </submittedName>
</protein>
<evidence type="ECO:0000313" key="2">
    <source>
        <dbReference type="EMBL" id="CAJ1505588.1"/>
    </source>
</evidence>
<keyword evidence="3" id="KW-1185">Reference proteome</keyword>